<evidence type="ECO:0000256" key="2">
    <source>
        <dbReference type="ARBA" id="ARBA00023125"/>
    </source>
</evidence>
<evidence type="ECO:0000313" key="5">
    <source>
        <dbReference type="Proteomes" id="UP000248857"/>
    </source>
</evidence>
<dbReference type="RefSeq" id="WP_110988913.1">
    <property type="nucleotide sequence ID" value="NZ_CAWNWM010000034.1"/>
</dbReference>
<dbReference type="Gene3D" id="4.10.520.10">
    <property type="entry name" value="IHF-like DNA-binding proteins"/>
    <property type="match status" value="1"/>
</dbReference>
<dbReference type="GO" id="GO:0005829">
    <property type="term" value="C:cytosol"/>
    <property type="evidence" value="ECO:0007669"/>
    <property type="project" value="TreeGrafter"/>
</dbReference>
<keyword evidence="5" id="KW-1185">Reference proteome</keyword>
<dbReference type="SMART" id="SM00411">
    <property type="entry name" value="BHL"/>
    <property type="match status" value="1"/>
</dbReference>
<dbReference type="GO" id="GO:0030261">
    <property type="term" value="P:chromosome condensation"/>
    <property type="evidence" value="ECO:0007669"/>
    <property type="project" value="UniProtKB-KW"/>
</dbReference>
<evidence type="ECO:0000256" key="1">
    <source>
        <dbReference type="ARBA" id="ARBA00023067"/>
    </source>
</evidence>
<organism evidence="4 5">
    <name type="scientific">Acaryochloris thomasi RCC1774</name>
    <dbReference type="NCBI Taxonomy" id="1764569"/>
    <lineage>
        <taxon>Bacteria</taxon>
        <taxon>Bacillati</taxon>
        <taxon>Cyanobacteriota</taxon>
        <taxon>Cyanophyceae</taxon>
        <taxon>Acaryochloridales</taxon>
        <taxon>Acaryochloridaceae</taxon>
        <taxon>Acaryochloris</taxon>
        <taxon>Acaryochloris thomasi</taxon>
    </lineage>
</organism>
<gene>
    <name evidence="4" type="primary">hup_7</name>
    <name evidence="4" type="ORF">C1752_10952</name>
</gene>
<proteinExistence type="inferred from homology"/>
<dbReference type="SUPFAM" id="SSF47729">
    <property type="entry name" value="IHF-like DNA-binding proteins"/>
    <property type="match status" value="1"/>
</dbReference>
<keyword evidence="2 4" id="KW-0238">DNA-binding</keyword>
<dbReference type="OrthoDB" id="9799835at2"/>
<name>A0A2W1J7U8_9CYAN</name>
<dbReference type="GO" id="GO:0030527">
    <property type="term" value="F:structural constituent of chromatin"/>
    <property type="evidence" value="ECO:0007669"/>
    <property type="project" value="InterPro"/>
</dbReference>
<dbReference type="GO" id="GO:0003677">
    <property type="term" value="F:DNA binding"/>
    <property type="evidence" value="ECO:0007669"/>
    <property type="project" value="UniProtKB-KW"/>
</dbReference>
<evidence type="ECO:0000313" key="4">
    <source>
        <dbReference type="EMBL" id="PZD70523.1"/>
    </source>
</evidence>
<reference evidence="4 5" key="1">
    <citation type="journal article" date="2018" name="Sci. Rep.">
        <title>A novel species of the marine cyanobacterium Acaryochloris with a unique pigment content and lifestyle.</title>
        <authorList>
            <person name="Partensky F."/>
            <person name="Six C."/>
            <person name="Ratin M."/>
            <person name="Garczarek L."/>
            <person name="Vaulot D."/>
            <person name="Probert I."/>
            <person name="Calteau A."/>
            <person name="Gourvil P."/>
            <person name="Marie D."/>
            <person name="Grebert T."/>
            <person name="Bouchier C."/>
            <person name="Le Panse S."/>
            <person name="Gachenot M."/>
            <person name="Rodriguez F."/>
            <person name="Garrido J.L."/>
        </authorList>
    </citation>
    <scope>NUCLEOTIDE SEQUENCE [LARGE SCALE GENOMIC DNA]</scope>
    <source>
        <strain evidence="4 5">RCC1774</strain>
    </source>
</reference>
<comment type="caution">
    <text evidence="4">The sequence shown here is derived from an EMBL/GenBank/DDBJ whole genome shotgun (WGS) entry which is preliminary data.</text>
</comment>
<keyword evidence="1" id="KW-0226">DNA condensation</keyword>
<dbReference type="Pfam" id="PF00216">
    <property type="entry name" value="Bac_DNA_binding"/>
    <property type="match status" value="1"/>
</dbReference>
<accession>A0A2W1J7U8</accession>
<dbReference type="InterPro" id="IPR000119">
    <property type="entry name" value="Hist_DNA-bd"/>
</dbReference>
<dbReference type="InterPro" id="IPR010992">
    <property type="entry name" value="IHF-like_DNA-bd_dom_sf"/>
</dbReference>
<comment type="similarity">
    <text evidence="3">Belongs to the bacterial histone-like protein family.</text>
</comment>
<dbReference type="Proteomes" id="UP000248857">
    <property type="component" value="Unassembled WGS sequence"/>
</dbReference>
<dbReference type="EMBL" id="PQWO01000034">
    <property type="protein sequence ID" value="PZD70523.1"/>
    <property type="molecule type" value="Genomic_DNA"/>
</dbReference>
<sequence length="89" mass="9871">MNKAELVDEIEDKSNVTKKQAEDILTSTTIVEILDGSDKVTLMKFRSFAPSDLAAREERNSQTGKKLKIVETIVPGFIAVKAFKEQAKS</sequence>
<dbReference type="PANTHER" id="PTHR33175">
    <property type="entry name" value="DNA-BINDING PROTEIN HU"/>
    <property type="match status" value="1"/>
</dbReference>
<evidence type="ECO:0000256" key="3">
    <source>
        <dbReference type="RuleBase" id="RU003939"/>
    </source>
</evidence>
<dbReference type="PANTHER" id="PTHR33175:SF3">
    <property type="entry name" value="DNA-BINDING PROTEIN HU-BETA"/>
    <property type="match status" value="1"/>
</dbReference>
<dbReference type="AlphaFoldDB" id="A0A2W1J7U8"/>
<protein>
    <submittedName>
        <fullName evidence="4">DNA-binding protein HU</fullName>
    </submittedName>
</protein>